<evidence type="ECO:0000313" key="4">
    <source>
        <dbReference type="Proteomes" id="UP000185622"/>
    </source>
</evidence>
<protein>
    <recommendedName>
        <fullName evidence="5">DUF883 domain-containing protein</fullName>
    </recommendedName>
</protein>
<keyword evidence="2" id="KW-1133">Transmembrane helix</keyword>
<name>A0ABN4XDI0_9RHOB</name>
<gene>
    <name evidence="3" type="ORF">BMG03_09865</name>
</gene>
<dbReference type="EMBL" id="CP019437">
    <property type="protein sequence ID" value="AQS48074.1"/>
    <property type="molecule type" value="Genomic_DNA"/>
</dbReference>
<organism evidence="3 4">
    <name type="scientific">Thioclava nitratireducens</name>
    <dbReference type="NCBI Taxonomy" id="1915078"/>
    <lineage>
        <taxon>Bacteria</taxon>
        <taxon>Pseudomonadati</taxon>
        <taxon>Pseudomonadota</taxon>
        <taxon>Alphaproteobacteria</taxon>
        <taxon>Rhodobacterales</taxon>
        <taxon>Paracoccaceae</taxon>
        <taxon>Thioclava</taxon>
    </lineage>
</organism>
<keyword evidence="4" id="KW-1185">Reference proteome</keyword>
<evidence type="ECO:0008006" key="5">
    <source>
        <dbReference type="Google" id="ProtNLM"/>
    </source>
</evidence>
<keyword evidence="2" id="KW-0812">Transmembrane</keyword>
<proteinExistence type="predicted"/>
<accession>A0ABN4XDI0</accession>
<dbReference type="Proteomes" id="UP000185622">
    <property type="component" value="Chromosome"/>
</dbReference>
<evidence type="ECO:0000256" key="1">
    <source>
        <dbReference type="SAM" id="Coils"/>
    </source>
</evidence>
<evidence type="ECO:0000256" key="2">
    <source>
        <dbReference type="SAM" id="Phobius"/>
    </source>
</evidence>
<feature type="transmembrane region" description="Helical" evidence="2">
    <location>
        <begin position="97"/>
        <end position="117"/>
    </location>
</feature>
<keyword evidence="1" id="KW-0175">Coiled coil</keyword>
<sequence>MAKSSSEDTPDRADIEEHERLAVEAIRSDLEDLREDVTELAQALRRHGRLRASDLGAEATRRGHEFVEDARDAVFEMREALTEAQHDLRRSVRSHPVPWAGVLLGMVGTGLLVALLMERRN</sequence>
<keyword evidence="2" id="KW-0472">Membrane</keyword>
<evidence type="ECO:0000313" key="3">
    <source>
        <dbReference type="EMBL" id="AQS48074.1"/>
    </source>
</evidence>
<reference evidence="3 4" key="1">
    <citation type="submission" date="2017-01" db="EMBL/GenBank/DDBJ databases">
        <title>The complete genome sequence of a sulfur-oxidizing marine bacterium Thioclava sp. 25B10_4T.</title>
        <authorList>
            <person name="Liu Y."/>
            <person name="Lai Q."/>
            <person name="Shao Z."/>
        </authorList>
    </citation>
    <scope>NUCLEOTIDE SEQUENCE [LARGE SCALE GENOMIC DNA]</scope>
    <source>
        <strain evidence="3 4">25B10_4</strain>
    </source>
</reference>
<feature type="coiled-coil region" evidence="1">
    <location>
        <begin position="23"/>
        <end position="50"/>
    </location>
</feature>
<dbReference type="RefSeq" id="WP_075776582.1">
    <property type="nucleotide sequence ID" value="NZ_CP019437.1"/>
</dbReference>